<dbReference type="EMBL" id="JADBJN010000003">
    <property type="protein sequence ID" value="KAG5670005.1"/>
    <property type="molecule type" value="Genomic_DNA"/>
</dbReference>
<feature type="transmembrane region" description="Helical" evidence="1">
    <location>
        <begin position="124"/>
        <end position="147"/>
    </location>
</feature>
<comment type="caution">
    <text evidence="2">The sequence shown here is derived from an EMBL/GenBank/DDBJ whole genome shotgun (WGS) entry which is preliminary data.</text>
</comment>
<gene>
    <name evidence="2" type="ORF">PVAND_000292</name>
</gene>
<keyword evidence="1" id="KW-0472">Membrane</keyword>
<evidence type="ECO:0000313" key="3">
    <source>
        <dbReference type="Proteomes" id="UP001107558"/>
    </source>
</evidence>
<name>A0A9J6BJM9_POLVA</name>
<keyword evidence="1" id="KW-0812">Transmembrane</keyword>
<dbReference type="AlphaFoldDB" id="A0A9J6BJM9"/>
<evidence type="ECO:0000313" key="2">
    <source>
        <dbReference type="EMBL" id="KAG5670005.1"/>
    </source>
</evidence>
<accession>A0A9J6BJM9</accession>
<proteinExistence type="predicted"/>
<feature type="transmembrane region" description="Helical" evidence="1">
    <location>
        <begin position="7"/>
        <end position="31"/>
    </location>
</feature>
<evidence type="ECO:0000256" key="1">
    <source>
        <dbReference type="SAM" id="Phobius"/>
    </source>
</evidence>
<dbReference type="Proteomes" id="UP001107558">
    <property type="component" value="Chromosome 3"/>
</dbReference>
<protein>
    <submittedName>
        <fullName evidence="2">Uncharacterized protein</fullName>
    </submittedName>
</protein>
<keyword evidence="3" id="KW-1185">Reference proteome</keyword>
<feature type="transmembrane region" description="Helical" evidence="1">
    <location>
        <begin position="97"/>
        <end position="118"/>
    </location>
</feature>
<reference evidence="2" key="1">
    <citation type="submission" date="2021-03" db="EMBL/GenBank/DDBJ databases">
        <title>Chromosome level genome of the anhydrobiotic midge Polypedilum vanderplanki.</title>
        <authorList>
            <person name="Yoshida Y."/>
            <person name="Kikawada T."/>
            <person name="Gusev O."/>
        </authorList>
    </citation>
    <scope>NUCLEOTIDE SEQUENCE</scope>
    <source>
        <strain evidence="2">NIAS01</strain>
        <tissue evidence="2">Whole body or cell culture</tissue>
    </source>
</reference>
<feature type="transmembrane region" description="Helical" evidence="1">
    <location>
        <begin position="62"/>
        <end position="85"/>
    </location>
</feature>
<keyword evidence="1" id="KW-1133">Transmembrane helix</keyword>
<sequence>MVRVDNFLFCLPIEIGARIFAYFDIILLFLYNCHMNLNFIISAKQNNCILEWSMKSLLLTGGYMSIITSYVFFLLMLSLTFAMGIEMKNADLMEPYHFVNFYLLTYKIITLIFAYAKIMEIDEFYLYIIMAMILMRIYNWIITFSIIKKYKPAKNHNIQQE</sequence>
<organism evidence="2 3">
    <name type="scientific">Polypedilum vanderplanki</name>
    <name type="common">Sleeping chironomid midge</name>
    <dbReference type="NCBI Taxonomy" id="319348"/>
    <lineage>
        <taxon>Eukaryota</taxon>
        <taxon>Metazoa</taxon>
        <taxon>Ecdysozoa</taxon>
        <taxon>Arthropoda</taxon>
        <taxon>Hexapoda</taxon>
        <taxon>Insecta</taxon>
        <taxon>Pterygota</taxon>
        <taxon>Neoptera</taxon>
        <taxon>Endopterygota</taxon>
        <taxon>Diptera</taxon>
        <taxon>Nematocera</taxon>
        <taxon>Chironomoidea</taxon>
        <taxon>Chironomidae</taxon>
        <taxon>Chironominae</taxon>
        <taxon>Polypedilum</taxon>
        <taxon>Polypedilum</taxon>
    </lineage>
</organism>